<evidence type="ECO:0000313" key="3">
    <source>
        <dbReference type="Proteomes" id="UP001381693"/>
    </source>
</evidence>
<feature type="non-terminal residue" evidence="2">
    <location>
        <position position="1"/>
    </location>
</feature>
<reference evidence="2 3" key="1">
    <citation type="submission" date="2023-11" db="EMBL/GenBank/DDBJ databases">
        <title>Halocaridina rubra genome assembly.</title>
        <authorList>
            <person name="Smith C."/>
        </authorList>
    </citation>
    <scope>NUCLEOTIDE SEQUENCE [LARGE SCALE GENOMIC DNA]</scope>
    <source>
        <strain evidence="2">EP-1</strain>
        <tissue evidence="2">Whole</tissue>
    </source>
</reference>
<evidence type="ECO:0000313" key="2">
    <source>
        <dbReference type="EMBL" id="KAK7073702.1"/>
    </source>
</evidence>
<dbReference type="EMBL" id="JAXCGZ010012227">
    <property type="protein sequence ID" value="KAK7073702.1"/>
    <property type="molecule type" value="Genomic_DNA"/>
</dbReference>
<dbReference type="Proteomes" id="UP001381693">
    <property type="component" value="Unassembled WGS sequence"/>
</dbReference>
<organism evidence="2 3">
    <name type="scientific">Halocaridina rubra</name>
    <name type="common">Hawaiian red shrimp</name>
    <dbReference type="NCBI Taxonomy" id="373956"/>
    <lineage>
        <taxon>Eukaryota</taxon>
        <taxon>Metazoa</taxon>
        <taxon>Ecdysozoa</taxon>
        <taxon>Arthropoda</taxon>
        <taxon>Crustacea</taxon>
        <taxon>Multicrustacea</taxon>
        <taxon>Malacostraca</taxon>
        <taxon>Eumalacostraca</taxon>
        <taxon>Eucarida</taxon>
        <taxon>Decapoda</taxon>
        <taxon>Pleocyemata</taxon>
        <taxon>Caridea</taxon>
        <taxon>Atyoidea</taxon>
        <taxon>Atyidae</taxon>
        <taxon>Halocaridina</taxon>
    </lineage>
</organism>
<protein>
    <submittedName>
        <fullName evidence="2">Uncharacterized protein</fullName>
    </submittedName>
</protein>
<dbReference type="AlphaFoldDB" id="A0AAN9A8D8"/>
<comment type="caution">
    <text evidence="2">The sequence shown here is derived from an EMBL/GenBank/DDBJ whole genome shotgun (WGS) entry which is preliminary data.</text>
</comment>
<feature type="region of interest" description="Disordered" evidence="1">
    <location>
        <begin position="101"/>
        <end position="139"/>
    </location>
</feature>
<proteinExistence type="predicted"/>
<evidence type="ECO:0000256" key="1">
    <source>
        <dbReference type="SAM" id="MobiDB-lite"/>
    </source>
</evidence>
<gene>
    <name evidence="2" type="ORF">SK128_018228</name>
</gene>
<name>A0AAN9A8D8_HALRR</name>
<accession>A0AAN9A8D8</accession>
<keyword evidence="3" id="KW-1185">Reference proteome</keyword>
<sequence length="160" mass="18190">TWLEDGCPTYFVLGAFQFLPAFFTSILRQAARGSLRPLHHFSWSFHVTDAQCPRTPHLLPAVTFESESSMTISNSKSEECDITEKGTEEEEAFEKEEYIAEEEQEFTNPSIETEEEEEESEKPILALNSKESTEKWHQLGQDGPLVSGLWLVGASWNSEQ</sequence>